<proteinExistence type="predicted"/>
<gene>
    <name evidence="2" type="ORF">NCGR_LOCUS42298</name>
</gene>
<name>A0A811QRN5_9POAL</name>
<feature type="region of interest" description="Disordered" evidence="1">
    <location>
        <begin position="1"/>
        <end position="80"/>
    </location>
</feature>
<evidence type="ECO:0000313" key="2">
    <source>
        <dbReference type="EMBL" id="CAD6258832.1"/>
    </source>
</evidence>
<accession>A0A811QRN5</accession>
<reference evidence="2" key="1">
    <citation type="submission" date="2020-10" db="EMBL/GenBank/DDBJ databases">
        <authorList>
            <person name="Han B."/>
            <person name="Lu T."/>
            <person name="Zhao Q."/>
            <person name="Huang X."/>
            <person name="Zhao Y."/>
        </authorList>
    </citation>
    <scope>NUCLEOTIDE SEQUENCE</scope>
</reference>
<feature type="compositionally biased region" description="Basic residues" evidence="1">
    <location>
        <begin position="24"/>
        <end position="33"/>
    </location>
</feature>
<dbReference type="AlphaFoldDB" id="A0A811QRN5"/>
<keyword evidence="3" id="KW-1185">Reference proteome</keyword>
<dbReference type="Proteomes" id="UP000604825">
    <property type="component" value="Unassembled WGS sequence"/>
</dbReference>
<dbReference type="EMBL" id="CAJGYO010000010">
    <property type="protein sequence ID" value="CAD6258832.1"/>
    <property type="molecule type" value="Genomic_DNA"/>
</dbReference>
<organism evidence="2 3">
    <name type="scientific">Miscanthus lutarioriparius</name>
    <dbReference type="NCBI Taxonomy" id="422564"/>
    <lineage>
        <taxon>Eukaryota</taxon>
        <taxon>Viridiplantae</taxon>
        <taxon>Streptophyta</taxon>
        <taxon>Embryophyta</taxon>
        <taxon>Tracheophyta</taxon>
        <taxon>Spermatophyta</taxon>
        <taxon>Magnoliopsida</taxon>
        <taxon>Liliopsida</taxon>
        <taxon>Poales</taxon>
        <taxon>Poaceae</taxon>
        <taxon>PACMAD clade</taxon>
        <taxon>Panicoideae</taxon>
        <taxon>Andropogonodae</taxon>
        <taxon>Andropogoneae</taxon>
        <taxon>Saccharinae</taxon>
        <taxon>Miscanthus</taxon>
    </lineage>
</organism>
<evidence type="ECO:0000313" key="3">
    <source>
        <dbReference type="Proteomes" id="UP000604825"/>
    </source>
</evidence>
<sequence length="174" mass="19096">MTTAAAAGKPSPIHPPDFRITHSILKRQRRRLLRSSEPPPTDLDRTPVQEPSRSEAPTRSPDPKSSHPTSPPPTPEQVTASWKRAWRTLFHCGHTASTLQASPGHQTLHLEGPNLHSRAKIHSFPSPPRPTRPSEARMNGGLAGWSTSFESMWLAAAEVIAALLGIRTTQHRAD</sequence>
<comment type="caution">
    <text evidence="2">The sequence shown here is derived from an EMBL/GenBank/DDBJ whole genome shotgun (WGS) entry which is preliminary data.</text>
</comment>
<evidence type="ECO:0000256" key="1">
    <source>
        <dbReference type="SAM" id="MobiDB-lite"/>
    </source>
</evidence>
<protein>
    <submittedName>
        <fullName evidence="2">Uncharacterized protein</fullName>
    </submittedName>
</protein>